<proteinExistence type="predicted"/>
<dbReference type="WBParaSite" id="PTRK_0000703625.1">
    <property type="protein sequence ID" value="PTRK_0000703625.1"/>
    <property type="gene ID" value="PTRK_0000703625"/>
</dbReference>
<evidence type="ECO:0000313" key="1">
    <source>
        <dbReference type="Proteomes" id="UP000038045"/>
    </source>
</evidence>
<evidence type="ECO:0000313" key="2">
    <source>
        <dbReference type="WBParaSite" id="PTRK_0000703625.1"/>
    </source>
</evidence>
<dbReference type="AlphaFoldDB" id="A0A0N4ZGS0"/>
<protein>
    <submittedName>
        <fullName evidence="2">F-box domain-containing protein</fullName>
    </submittedName>
</protein>
<dbReference type="Proteomes" id="UP000038045">
    <property type="component" value="Unplaced"/>
</dbReference>
<reference evidence="2" key="1">
    <citation type="submission" date="2017-02" db="UniProtKB">
        <authorList>
            <consortium name="WormBaseParasite"/>
        </authorList>
    </citation>
    <scope>IDENTIFICATION</scope>
</reference>
<organism evidence="1 2">
    <name type="scientific">Parastrongyloides trichosuri</name>
    <name type="common">Possum-specific nematode worm</name>
    <dbReference type="NCBI Taxonomy" id="131310"/>
    <lineage>
        <taxon>Eukaryota</taxon>
        <taxon>Metazoa</taxon>
        <taxon>Ecdysozoa</taxon>
        <taxon>Nematoda</taxon>
        <taxon>Chromadorea</taxon>
        <taxon>Rhabditida</taxon>
        <taxon>Tylenchina</taxon>
        <taxon>Panagrolaimomorpha</taxon>
        <taxon>Strongyloidoidea</taxon>
        <taxon>Strongyloididae</taxon>
        <taxon>Parastrongyloides</taxon>
    </lineage>
</organism>
<accession>A0A0N4ZGS0</accession>
<keyword evidence="1" id="KW-1185">Reference proteome</keyword>
<dbReference type="CDD" id="cd09917">
    <property type="entry name" value="F-box_SF"/>
    <property type="match status" value="1"/>
</dbReference>
<dbReference type="SUPFAM" id="SSF81383">
    <property type="entry name" value="F-box domain"/>
    <property type="match status" value="1"/>
</dbReference>
<name>A0A0N4ZGS0_PARTI</name>
<dbReference type="InterPro" id="IPR036047">
    <property type="entry name" value="F-box-like_dom_sf"/>
</dbReference>
<sequence>MERSKDITSLSDELLVKVFDYLDEDMLNVMKTCKLFYCVYKRNIRFLDKFNISHLNVTLMNSGYEVQLEYAPVSLQSLPKMTEKRYYSFD</sequence>